<evidence type="ECO:0000256" key="12">
    <source>
        <dbReference type="ARBA" id="ARBA00023136"/>
    </source>
</evidence>
<evidence type="ECO:0000256" key="8">
    <source>
        <dbReference type="ARBA" id="ARBA00022737"/>
    </source>
</evidence>
<evidence type="ECO:0000256" key="14">
    <source>
        <dbReference type="SAM" id="Phobius"/>
    </source>
</evidence>
<feature type="transmembrane region" description="Helical" evidence="14">
    <location>
        <begin position="170"/>
        <end position="189"/>
    </location>
</feature>
<dbReference type="GO" id="GO:0005783">
    <property type="term" value="C:endoplasmic reticulum"/>
    <property type="evidence" value="ECO:0007669"/>
    <property type="project" value="UniProtKB-SubCell"/>
</dbReference>
<feature type="repeat" description="TPR" evidence="13">
    <location>
        <begin position="608"/>
        <end position="641"/>
    </location>
</feature>
<feature type="transmembrane region" description="Helical" evidence="14">
    <location>
        <begin position="462"/>
        <end position="479"/>
    </location>
</feature>
<comment type="similarity">
    <text evidence="4">Belongs to the TMTC family.</text>
</comment>
<keyword evidence="11 14" id="KW-1133">Transmembrane helix</keyword>
<feature type="repeat" description="TPR" evidence="13">
    <location>
        <begin position="506"/>
        <end position="539"/>
    </location>
</feature>
<keyword evidence="7 14" id="KW-0812">Transmembrane</keyword>
<keyword evidence="17" id="KW-1185">Reference proteome</keyword>
<evidence type="ECO:0000256" key="13">
    <source>
        <dbReference type="PROSITE-ProRule" id="PRU00339"/>
    </source>
</evidence>
<dbReference type="Pfam" id="PF14559">
    <property type="entry name" value="TPR_19"/>
    <property type="match status" value="1"/>
</dbReference>
<proteinExistence type="inferred from homology"/>
<evidence type="ECO:0000256" key="6">
    <source>
        <dbReference type="ARBA" id="ARBA00022679"/>
    </source>
</evidence>
<protein>
    <recommendedName>
        <fullName evidence="5">dolichyl-phosphate-mannose--protein mannosyltransferase</fullName>
        <ecNumber evidence="5">2.4.1.109</ecNumber>
    </recommendedName>
</protein>
<feature type="domain" description="DUF1736" evidence="15">
    <location>
        <begin position="316"/>
        <end position="387"/>
    </location>
</feature>
<dbReference type="AlphaFoldDB" id="A0A9Q1BPX1"/>
<name>A0A9Q1BPX1_HOLLE</name>
<feature type="transmembrane region" description="Helical" evidence="14">
    <location>
        <begin position="293"/>
        <end position="313"/>
    </location>
</feature>
<dbReference type="Pfam" id="PF08409">
    <property type="entry name" value="TMTC_DUF1736"/>
    <property type="match status" value="1"/>
</dbReference>
<dbReference type="SUPFAM" id="SSF48452">
    <property type="entry name" value="TPR-like"/>
    <property type="match status" value="1"/>
</dbReference>
<comment type="caution">
    <text evidence="16">The sequence shown here is derived from an EMBL/GenBank/DDBJ whole genome shotgun (WGS) entry which is preliminary data.</text>
</comment>
<dbReference type="PROSITE" id="PS50293">
    <property type="entry name" value="TPR_REGION"/>
    <property type="match status" value="1"/>
</dbReference>
<organism evidence="16 17">
    <name type="scientific">Holothuria leucospilota</name>
    <name type="common">Black long sea cucumber</name>
    <name type="synonym">Mertensiothuria leucospilota</name>
    <dbReference type="NCBI Taxonomy" id="206669"/>
    <lineage>
        <taxon>Eukaryota</taxon>
        <taxon>Metazoa</taxon>
        <taxon>Echinodermata</taxon>
        <taxon>Eleutherozoa</taxon>
        <taxon>Echinozoa</taxon>
        <taxon>Holothuroidea</taxon>
        <taxon>Aspidochirotacea</taxon>
        <taxon>Aspidochirotida</taxon>
        <taxon>Holothuriidae</taxon>
        <taxon>Holothuria</taxon>
    </lineage>
</organism>
<feature type="transmembrane region" description="Helical" evidence="14">
    <location>
        <begin position="49"/>
        <end position="67"/>
    </location>
</feature>
<dbReference type="Gene3D" id="1.25.40.10">
    <property type="entry name" value="Tetratricopeptide repeat domain"/>
    <property type="match status" value="1"/>
</dbReference>
<keyword evidence="12 14" id="KW-0472">Membrane</keyword>
<keyword evidence="9 13" id="KW-0802">TPR repeat</keyword>
<feature type="transmembrane region" description="Helical" evidence="14">
    <location>
        <begin position="409"/>
        <end position="431"/>
    </location>
</feature>
<dbReference type="PROSITE" id="PS50005">
    <property type="entry name" value="TPR"/>
    <property type="match status" value="4"/>
</dbReference>
<dbReference type="SMART" id="SM00028">
    <property type="entry name" value="TPR"/>
    <property type="match status" value="4"/>
</dbReference>
<dbReference type="Pfam" id="PF13181">
    <property type="entry name" value="TPR_8"/>
    <property type="match status" value="1"/>
</dbReference>
<evidence type="ECO:0000256" key="4">
    <source>
        <dbReference type="ARBA" id="ARBA00007882"/>
    </source>
</evidence>
<dbReference type="OrthoDB" id="19588at2759"/>
<dbReference type="PANTHER" id="PTHR44227:SF3">
    <property type="entry name" value="PROTEIN O-MANNOSYL-TRANSFERASE TMTC4"/>
    <property type="match status" value="1"/>
</dbReference>
<evidence type="ECO:0000313" key="17">
    <source>
        <dbReference type="Proteomes" id="UP001152320"/>
    </source>
</evidence>
<evidence type="ECO:0000256" key="3">
    <source>
        <dbReference type="ARBA" id="ARBA00004922"/>
    </source>
</evidence>
<comment type="pathway">
    <text evidence="3">Protein modification; protein glycosylation.</text>
</comment>
<evidence type="ECO:0000256" key="9">
    <source>
        <dbReference type="ARBA" id="ARBA00022803"/>
    </source>
</evidence>
<evidence type="ECO:0000256" key="5">
    <source>
        <dbReference type="ARBA" id="ARBA00012839"/>
    </source>
</evidence>
<feature type="transmembrane region" description="Helical" evidence="14">
    <location>
        <begin position="378"/>
        <end position="397"/>
    </location>
</feature>
<dbReference type="InterPro" id="IPR019734">
    <property type="entry name" value="TPR_rpt"/>
</dbReference>
<reference evidence="16" key="1">
    <citation type="submission" date="2021-10" db="EMBL/GenBank/DDBJ databases">
        <title>Tropical sea cucumber genome reveals ecological adaptation and Cuvierian tubules defense mechanism.</title>
        <authorList>
            <person name="Chen T."/>
        </authorList>
    </citation>
    <scope>NUCLEOTIDE SEQUENCE</scope>
    <source>
        <strain evidence="16">Nanhai2018</strain>
        <tissue evidence="16">Muscle</tissue>
    </source>
</reference>
<dbReference type="InterPro" id="IPR052346">
    <property type="entry name" value="O-mannosyl-transferase_TMTC"/>
</dbReference>
<keyword evidence="10" id="KW-0256">Endoplasmic reticulum</keyword>
<keyword evidence="6" id="KW-0808">Transferase</keyword>
<keyword evidence="8" id="KW-0677">Repeat</keyword>
<feature type="repeat" description="TPR" evidence="13">
    <location>
        <begin position="574"/>
        <end position="607"/>
    </location>
</feature>
<dbReference type="InterPro" id="IPR013618">
    <property type="entry name" value="TMTC_DUF1736"/>
</dbReference>
<comment type="subcellular location">
    <subcellularLocation>
        <location evidence="2">Endoplasmic reticulum</location>
    </subcellularLocation>
    <subcellularLocation>
        <location evidence="1">Membrane</location>
        <topology evidence="1">Multi-pass membrane protein</topology>
    </subcellularLocation>
</comment>
<dbReference type="EC" id="2.4.1.109" evidence="5"/>
<evidence type="ECO:0000256" key="10">
    <source>
        <dbReference type="ARBA" id="ARBA00022824"/>
    </source>
</evidence>
<dbReference type="GO" id="GO:0004169">
    <property type="term" value="F:dolichyl-phosphate-mannose-protein mannosyltransferase activity"/>
    <property type="evidence" value="ECO:0007669"/>
    <property type="project" value="UniProtKB-EC"/>
</dbReference>
<feature type="repeat" description="TPR" evidence="13">
    <location>
        <begin position="540"/>
        <end position="573"/>
    </location>
</feature>
<dbReference type="Proteomes" id="UP001152320">
    <property type="component" value="Chromosome 13"/>
</dbReference>
<accession>A0A9Q1BPX1</accession>
<evidence type="ECO:0000313" key="16">
    <source>
        <dbReference type="EMBL" id="KAJ8030652.1"/>
    </source>
</evidence>
<evidence type="ECO:0000256" key="2">
    <source>
        <dbReference type="ARBA" id="ARBA00004240"/>
    </source>
</evidence>
<sequence>MRNDQKKSRSPTKKKIAVSSKSVNGKYVSSSQVHEWDGALPVPSLPQPYAAALVALLAICCYGNSLYGSFVFDDTEAIVNNKDVLPDTPVAEIFRHDFWGDDISRKESHKSYRPLTVLTFRWDYYLAGGLHPFLFHLCNVLLHAVISVLSLFIFGVLLGHGSLGINQNTILKCPRASLLCAILFAVHPVHTESVAALVGRADLLCALFFFLSFLMYVSSCKKGAPGIEMVSCLFFCSVSMLCKEQGITVLGVCSAYDLLFTMDLSLNTLWRYLKSSTPWQCLKQHSDQWRSLLTRHVLLFATSVALLVFRVTVMGSSMPSFTPVDNPASFANNTVIRVVNYNYIYAMNVWLLLNPVDLCFDWSMGCIPLIQSATDVRILAIVALWLVGFFLLHHCAINQTHQVRVLSMALALSIITFLPASNLLFRVGFVIAERNLYLPSVGYIILVVMGANVLAKFCQKQGRLVLQGLILILILGHMTKSVHRSRQWTNDEVLYKAGLKVCPLNAKVHYNIAKAASDRGKEEEAVKSYREAIRLHPDYDHALNNLANLMKESNQIEEAEVLLQRAVTINPSFSAAWMNLGIVQASLKKYSEAQHSYEEALSYRKKYPDCYFNMGNLYVILEDNNKALNAWLNATTLDPYHFKAWLNTLSLLDNQVSGPEKI</sequence>
<dbReference type="InterPro" id="IPR011990">
    <property type="entry name" value="TPR-like_helical_dom_sf"/>
</dbReference>
<dbReference type="GO" id="GO:0016020">
    <property type="term" value="C:membrane"/>
    <property type="evidence" value="ECO:0007669"/>
    <property type="project" value="UniProtKB-SubCell"/>
</dbReference>
<feature type="transmembrane region" description="Helical" evidence="14">
    <location>
        <begin position="195"/>
        <end position="217"/>
    </location>
</feature>
<evidence type="ECO:0000256" key="1">
    <source>
        <dbReference type="ARBA" id="ARBA00004141"/>
    </source>
</evidence>
<feature type="transmembrane region" description="Helical" evidence="14">
    <location>
        <begin position="437"/>
        <end position="455"/>
    </location>
</feature>
<evidence type="ECO:0000256" key="11">
    <source>
        <dbReference type="ARBA" id="ARBA00022989"/>
    </source>
</evidence>
<feature type="transmembrane region" description="Helical" evidence="14">
    <location>
        <begin position="133"/>
        <end position="158"/>
    </location>
</feature>
<dbReference type="EMBL" id="JAIZAY010000013">
    <property type="protein sequence ID" value="KAJ8030652.1"/>
    <property type="molecule type" value="Genomic_DNA"/>
</dbReference>
<dbReference type="PANTHER" id="PTHR44227">
    <property type="match status" value="1"/>
</dbReference>
<evidence type="ECO:0000256" key="7">
    <source>
        <dbReference type="ARBA" id="ARBA00022692"/>
    </source>
</evidence>
<dbReference type="GO" id="GO:0030968">
    <property type="term" value="P:endoplasmic reticulum unfolded protein response"/>
    <property type="evidence" value="ECO:0007669"/>
    <property type="project" value="TreeGrafter"/>
</dbReference>
<gene>
    <name evidence="16" type="ORF">HOLleu_27121</name>
</gene>
<evidence type="ECO:0000259" key="15">
    <source>
        <dbReference type="Pfam" id="PF08409"/>
    </source>
</evidence>